<comment type="caution">
    <text evidence="1">The sequence shown here is derived from an EMBL/GenBank/DDBJ whole genome shotgun (WGS) entry which is preliminary data.</text>
</comment>
<accession>A0ACC0NQJ4</accession>
<reference evidence="1" key="1">
    <citation type="submission" date="2022-02" db="EMBL/GenBank/DDBJ databases">
        <title>Plant Genome Project.</title>
        <authorList>
            <person name="Zhang R.-G."/>
        </authorList>
    </citation>
    <scope>NUCLEOTIDE SEQUENCE</scope>
    <source>
        <strain evidence="1">AT1</strain>
    </source>
</reference>
<proteinExistence type="predicted"/>
<evidence type="ECO:0000313" key="1">
    <source>
        <dbReference type="EMBL" id="KAI8555506.1"/>
    </source>
</evidence>
<sequence length="171" mass="19163">MPLDGKRLACTTKSEFTSFELGSWVTELVLSACSQSFRSEMCILISLLGGQSSSRQFRLLNLLMSLLPATLSAGENAAEYFEMLFKMIDSEDAHLFLTLRGSLTTIFKAWANLRTFFTLFDTLPLMDGRPVIHYQGLDGEASEGMIKEDREESQDPAVEFSIAGAIREWWA</sequence>
<name>A0ACC0NQJ4_RHOML</name>
<dbReference type="Proteomes" id="UP001062846">
    <property type="component" value="Chromosome 5"/>
</dbReference>
<protein>
    <submittedName>
        <fullName evidence="1">Uncharacterized protein</fullName>
    </submittedName>
</protein>
<gene>
    <name evidence="1" type="ORF">RHMOL_Rhmol05G0178300</name>
</gene>
<dbReference type="EMBL" id="CM046392">
    <property type="protein sequence ID" value="KAI8555506.1"/>
    <property type="molecule type" value="Genomic_DNA"/>
</dbReference>
<organism evidence="1 2">
    <name type="scientific">Rhododendron molle</name>
    <name type="common">Chinese azalea</name>
    <name type="synonym">Azalea mollis</name>
    <dbReference type="NCBI Taxonomy" id="49168"/>
    <lineage>
        <taxon>Eukaryota</taxon>
        <taxon>Viridiplantae</taxon>
        <taxon>Streptophyta</taxon>
        <taxon>Embryophyta</taxon>
        <taxon>Tracheophyta</taxon>
        <taxon>Spermatophyta</taxon>
        <taxon>Magnoliopsida</taxon>
        <taxon>eudicotyledons</taxon>
        <taxon>Gunneridae</taxon>
        <taxon>Pentapetalae</taxon>
        <taxon>asterids</taxon>
        <taxon>Ericales</taxon>
        <taxon>Ericaceae</taxon>
        <taxon>Ericoideae</taxon>
        <taxon>Rhodoreae</taxon>
        <taxon>Rhododendron</taxon>
    </lineage>
</organism>
<keyword evidence="2" id="KW-1185">Reference proteome</keyword>
<evidence type="ECO:0000313" key="2">
    <source>
        <dbReference type="Proteomes" id="UP001062846"/>
    </source>
</evidence>